<proteinExistence type="predicted"/>
<comment type="caution">
    <text evidence="2">The sequence shown here is derived from an EMBL/GenBank/DDBJ whole genome shotgun (WGS) entry which is preliminary data.</text>
</comment>
<dbReference type="AlphaFoldDB" id="A0A9D5DHS8"/>
<accession>A0A9D5DHS8</accession>
<evidence type="ECO:0000313" key="3">
    <source>
        <dbReference type="Proteomes" id="UP001085076"/>
    </source>
</evidence>
<dbReference type="EMBL" id="JAGGNH010000001">
    <property type="protein sequence ID" value="KAJ0989587.1"/>
    <property type="molecule type" value="Genomic_DNA"/>
</dbReference>
<dbReference type="CDD" id="cd00590">
    <property type="entry name" value="RRM_SF"/>
    <property type="match status" value="1"/>
</dbReference>
<dbReference type="Proteomes" id="UP001085076">
    <property type="component" value="Miscellaneous, Linkage group lg01"/>
</dbReference>
<protein>
    <recommendedName>
        <fullName evidence="4">RRM domain-containing protein</fullName>
    </recommendedName>
</protein>
<keyword evidence="3" id="KW-1185">Reference proteome</keyword>
<feature type="region of interest" description="Disordered" evidence="1">
    <location>
        <begin position="243"/>
        <end position="287"/>
    </location>
</feature>
<dbReference type="PANTHER" id="PTHR37200:SF1">
    <property type="entry name" value="RNA-BINDING (RRM_RBD_RNP MOTIFS) FAMILY PROTEIN"/>
    <property type="match status" value="1"/>
</dbReference>
<dbReference type="PANTHER" id="PTHR37200">
    <property type="entry name" value="RNA-BINDING (RRM/RBD/RNP MOTIFS) FAMILY PROTEIN"/>
    <property type="match status" value="1"/>
</dbReference>
<name>A0A9D5DHS8_9LILI</name>
<dbReference type="InterPro" id="IPR012677">
    <property type="entry name" value="Nucleotide-bd_a/b_plait_sf"/>
</dbReference>
<evidence type="ECO:0000256" key="1">
    <source>
        <dbReference type="SAM" id="MobiDB-lite"/>
    </source>
</evidence>
<dbReference type="GO" id="GO:0003676">
    <property type="term" value="F:nucleic acid binding"/>
    <property type="evidence" value="ECO:0007669"/>
    <property type="project" value="InterPro"/>
</dbReference>
<dbReference type="InterPro" id="IPR035979">
    <property type="entry name" value="RBD_domain_sf"/>
</dbReference>
<reference evidence="2" key="2">
    <citation type="journal article" date="2022" name="Hortic Res">
        <title>The genome of Dioscorea zingiberensis sheds light on the biosynthesis, origin and evolution of the medicinally important diosgenin saponins.</title>
        <authorList>
            <person name="Li Y."/>
            <person name="Tan C."/>
            <person name="Li Z."/>
            <person name="Guo J."/>
            <person name="Li S."/>
            <person name="Chen X."/>
            <person name="Wang C."/>
            <person name="Dai X."/>
            <person name="Yang H."/>
            <person name="Song W."/>
            <person name="Hou L."/>
            <person name="Xu J."/>
            <person name="Tong Z."/>
            <person name="Xu A."/>
            <person name="Yuan X."/>
            <person name="Wang W."/>
            <person name="Yang Q."/>
            <person name="Chen L."/>
            <person name="Sun Z."/>
            <person name="Wang K."/>
            <person name="Pan B."/>
            <person name="Chen J."/>
            <person name="Bao Y."/>
            <person name="Liu F."/>
            <person name="Qi X."/>
            <person name="Gang D.R."/>
            <person name="Wen J."/>
            <person name="Li J."/>
        </authorList>
    </citation>
    <scope>NUCLEOTIDE SEQUENCE</scope>
    <source>
        <strain evidence="2">Dzin_1.0</strain>
    </source>
</reference>
<dbReference type="OrthoDB" id="1912879at2759"/>
<sequence length="401" mass="44497">MLLAGAAVLRLPASPRALLLSHSPFPTFKPYPTPSFPSWFPSLTIPIDARHPNRSSVLSNPMAWRSGAEAGSGAESDDEEWLQNKPAGFGEGKTYDTMVEDELLEEMERSRKALLASINKKKTQLKSGDRVKEQDSQILSKANDVVPTGTRVRVWNLPRKKNIHRDLQLAFKGFQGILNISPAVIGNQKTRDPICKGFAFLDLESEEVANRFVQTYAKQNVIFGKVQKQIMCDIVNPHISMNYSGEQSSDNTPRFTQSKSDNLGNKTTSGSHMHHISLESTDNSLEGSSSRALDVMTEEEYTWAMNDGDHIASHPEETERGLEDLNGSIVSNHDRKQTTLKKKKIKLKSKNAPKLSISSSISRLKIRERTALTGAFSKYGGGKVDIVSQTRNDPECIVDTD</sequence>
<feature type="region of interest" description="Disordered" evidence="1">
    <location>
        <begin position="66"/>
        <end position="93"/>
    </location>
</feature>
<feature type="compositionally biased region" description="Polar residues" evidence="1">
    <location>
        <begin position="243"/>
        <end position="271"/>
    </location>
</feature>
<reference evidence="2" key="1">
    <citation type="submission" date="2021-03" db="EMBL/GenBank/DDBJ databases">
        <authorList>
            <person name="Li Z."/>
            <person name="Yang C."/>
        </authorList>
    </citation>
    <scope>NUCLEOTIDE SEQUENCE</scope>
    <source>
        <strain evidence="2">Dzin_1.0</strain>
        <tissue evidence="2">Leaf</tissue>
    </source>
</reference>
<organism evidence="2 3">
    <name type="scientific">Dioscorea zingiberensis</name>
    <dbReference type="NCBI Taxonomy" id="325984"/>
    <lineage>
        <taxon>Eukaryota</taxon>
        <taxon>Viridiplantae</taxon>
        <taxon>Streptophyta</taxon>
        <taxon>Embryophyta</taxon>
        <taxon>Tracheophyta</taxon>
        <taxon>Spermatophyta</taxon>
        <taxon>Magnoliopsida</taxon>
        <taxon>Liliopsida</taxon>
        <taxon>Dioscoreales</taxon>
        <taxon>Dioscoreaceae</taxon>
        <taxon>Dioscorea</taxon>
    </lineage>
</organism>
<evidence type="ECO:0000313" key="2">
    <source>
        <dbReference type="EMBL" id="KAJ0989587.1"/>
    </source>
</evidence>
<dbReference type="Gene3D" id="3.30.70.330">
    <property type="match status" value="1"/>
</dbReference>
<gene>
    <name evidence="2" type="ORF">J5N97_007943</name>
</gene>
<feature type="compositionally biased region" description="Polar residues" evidence="1">
    <location>
        <begin position="278"/>
        <end position="287"/>
    </location>
</feature>
<evidence type="ECO:0008006" key="4">
    <source>
        <dbReference type="Google" id="ProtNLM"/>
    </source>
</evidence>
<dbReference type="SUPFAM" id="SSF54928">
    <property type="entry name" value="RNA-binding domain, RBD"/>
    <property type="match status" value="1"/>
</dbReference>